<dbReference type="Gene3D" id="1.10.1200.10">
    <property type="entry name" value="ACP-like"/>
    <property type="match status" value="1"/>
</dbReference>
<dbReference type="Proteomes" id="UP001596263">
    <property type="component" value="Unassembled WGS sequence"/>
</dbReference>
<sequence>MSTLSVEKLLEIMRATQGDSEDTSNLTEEVLDVPFTDLNVDSLAVLEVVTQIQDEFQLRIPDAAMDGMETPRQVLDYVNTRLEEAA</sequence>
<dbReference type="InterPro" id="IPR036736">
    <property type="entry name" value="ACP-like_sf"/>
</dbReference>
<dbReference type="SUPFAM" id="SSF47336">
    <property type="entry name" value="ACP-like"/>
    <property type="match status" value="1"/>
</dbReference>
<dbReference type="InterPro" id="IPR009081">
    <property type="entry name" value="PP-bd_ACP"/>
</dbReference>
<evidence type="ECO:0000256" key="2">
    <source>
        <dbReference type="ARBA" id="ARBA00022553"/>
    </source>
</evidence>
<dbReference type="Pfam" id="PF00550">
    <property type="entry name" value="PP-binding"/>
    <property type="match status" value="1"/>
</dbReference>
<gene>
    <name evidence="4" type="ORF">ACFPQ9_42150</name>
</gene>
<keyword evidence="1" id="KW-0596">Phosphopantetheine</keyword>
<dbReference type="PROSITE" id="PS00012">
    <property type="entry name" value="PHOSPHOPANTETHEINE"/>
    <property type="match status" value="1"/>
</dbReference>
<proteinExistence type="predicted"/>
<feature type="domain" description="Carrier" evidence="3">
    <location>
        <begin position="3"/>
        <end position="82"/>
    </location>
</feature>
<evidence type="ECO:0000259" key="3">
    <source>
        <dbReference type="PROSITE" id="PS50075"/>
    </source>
</evidence>
<evidence type="ECO:0000313" key="4">
    <source>
        <dbReference type="EMBL" id="MFC5220431.1"/>
    </source>
</evidence>
<keyword evidence="2" id="KW-0597">Phosphoprotein</keyword>
<reference evidence="5" key="1">
    <citation type="journal article" date="2019" name="Int. J. Syst. Evol. Microbiol.">
        <title>The Global Catalogue of Microorganisms (GCM) 10K type strain sequencing project: providing services to taxonomists for standard genome sequencing and annotation.</title>
        <authorList>
            <consortium name="The Broad Institute Genomics Platform"/>
            <consortium name="The Broad Institute Genome Sequencing Center for Infectious Disease"/>
            <person name="Wu L."/>
            <person name="Ma J."/>
        </authorList>
    </citation>
    <scope>NUCLEOTIDE SEQUENCE [LARGE SCALE GENOMIC DNA]</scope>
    <source>
        <strain evidence="5">KCTC 42586</strain>
    </source>
</reference>
<name>A0ABW0D009_STRCD</name>
<accession>A0ABW0D009</accession>
<evidence type="ECO:0000256" key="1">
    <source>
        <dbReference type="ARBA" id="ARBA00022450"/>
    </source>
</evidence>
<dbReference type="RefSeq" id="WP_380865177.1">
    <property type="nucleotide sequence ID" value="NZ_JBHSKM010000048.1"/>
</dbReference>
<dbReference type="PROSITE" id="PS50075">
    <property type="entry name" value="CARRIER"/>
    <property type="match status" value="1"/>
</dbReference>
<comment type="caution">
    <text evidence="4">The sequence shown here is derived from an EMBL/GenBank/DDBJ whole genome shotgun (WGS) entry which is preliminary data.</text>
</comment>
<organism evidence="4 5">
    <name type="scientific">Streptomyces coerulescens</name>
    <dbReference type="NCBI Taxonomy" id="29304"/>
    <lineage>
        <taxon>Bacteria</taxon>
        <taxon>Bacillati</taxon>
        <taxon>Actinomycetota</taxon>
        <taxon>Actinomycetes</taxon>
        <taxon>Kitasatosporales</taxon>
        <taxon>Streptomycetaceae</taxon>
        <taxon>Streptomyces</taxon>
    </lineage>
</organism>
<evidence type="ECO:0000313" key="5">
    <source>
        <dbReference type="Proteomes" id="UP001596263"/>
    </source>
</evidence>
<keyword evidence="5" id="KW-1185">Reference proteome</keyword>
<protein>
    <submittedName>
        <fullName evidence="4">Phosphopantetheine-binding protein</fullName>
    </submittedName>
</protein>
<dbReference type="EMBL" id="JBHSKM010000048">
    <property type="protein sequence ID" value="MFC5220431.1"/>
    <property type="molecule type" value="Genomic_DNA"/>
</dbReference>
<dbReference type="InterPro" id="IPR006162">
    <property type="entry name" value="Ppantetheine_attach_site"/>
</dbReference>